<feature type="transmembrane region" description="Helical" evidence="2">
    <location>
        <begin position="1082"/>
        <end position="1101"/>
    </location>
</feature>
<keyword evidence="2" id="KW-0812">Transmembrane</keyword>
<sequence>MYRQDRDKRWKFQWKFHLDFPTEILWVAPFHWKGATHTPFVAANCSSASAKFSSFSMATSKNPATAHFQLLKLSTQIKLGELTKHERKLETHYTDLLTKTGLDGDNAPASPSAQQSREQLEGLYEGVKDLQVVQTNVHEGLGDIGELVEFAAADPWSTETVVDQRKEQILREVRQRRSLWQHNKLLGELLMESLVETEHDQEDRELVLPQDSEPEATTGVGNKEPIAKLSREETQQRLESYFFQSSGVSEDDVFEFLKTEVFQEREEFSKARTQRQQDALHLARSRLGQFGDNMLRGDSPVTEEDVSSCVAALLENKAFLNPDVAMLFTDAQRNKQIMKELSHVLTIELSNVREWCWSEEGIRVDLQRGMNGRFRCLLQEEAITLLLFQYIGLKWSIEMKAVLRTLLDSLSDKPRMSGHSSVEAVRTDMMRRFQLFALPNSMKDAGRSPYDEDDSESDDGDDEDEKVNKQDIIRRVLVEAHLERTLTTEGKEPSPLVAVMTDLEFFGPSVSHEAVFAILRFLGVHDDMISVFRRYTQIPLLFPGFTKPKIMQRGLPVSRMMTMFLAEVELFGMDYLVLVSSDIFLYRSHDDICFFDADESKVLRAWSEMQRYAQRVGLKFNEEKSGSIRIYAGSSKTEAQVGPAPLPATPIRWGLLELRSNGSVHIRQDEVEAFATEMADRLAAATSTFGWINVYNKYMFFFLRNFGNPSPIFGVSHVEDALSTLRRVHMLVFPKTKGDALGYLREQIMRGRQGPSPSMSAAWIYWPLNDGGLGLCNPFLAIWGTRESLYTYLLDFHTRVDREWPKLKKDWKWHAPFSATFEELKQKYDLFAERVESEGCKWIEDCSGGERFMFIKSSKIPDKQRNYGRNEPNFDDTFTLREFDEYVSLLPNMCDTQLSAEFLVLLSEANESSPPLSRQESERQFSSAHASGSPKEVIAAMVATRVHKEELQSENLRVIRIDGAQSEAWQVYKTWACSLGESFIPVAMVKRRSTRDVTKAASPSHFLPNLLVIIVALLAVWFEFTTSAFYVQSPELQTLLKRSFIVWVCLAVRTQLTDFVTPPELARRPPSLRKEAIRHGRALFAAIAANLLGTTIIRPVFSAAPQFEETVRLVVPLYFLVVVVVDGLRFPMPLLKAIVGLSVSWLKAVTIPKLVMEWQLNTSAHPIGFLAVCTANLYASGTVLRYLTNYGRTHRVVELSVGAFGFILQIIGTSAVIGLVAHIANHFVSNEERIMEARVLYFCVAWFALDKYWKKALGDLLVLVLTSPTKSKSS</sequence>
<proteinExistence type="predicted"/>
<feature type="region of interest" description="Disordered" evidence="1">
    <location>
        <begin position="441"/>
        <end position="467"/>
    </location>
</feature>
<feature type="transmembrane region" description="Helical" evidence="2">
    <location>
        <begin position="1137"/>
        <end position="1155"/>
    </location>
</feature>
<feature type="transmembrane region" description="Helical" evidence="2">
    <location>
        <begin position="1006"/>
        <end position="1024"/>
    </location>
</feature>
<dbReference type="OrthoDB" id="74545at2759"/>
<evidence type="ECO:0000256" key="2">
    <source>
        <dbReference type="SAM" id="Phobius"/>
    </source>
</evidence>
<name>A0A8T1U107_9STRA</name>
<feature type="region of interest" description="Disordered" evidence="1">
    <location>
        <begin position="200"/>
        <end position="228"/>
    </location>
</feature>
<accession>A0A8T1U107</accession>
<dbReference type="PANTHER" id="PTHR37015:SF2">
    <property type="entry name" value="REVERSE TRANSCRIPTASE DOMAIN-CONTAINING PROTEIN"/>
    <property type="match status" value="1"/>
</dbReference>
<reference evidence="3" key="1">
    <citation type="submission" date="2021-01" db="EMBL/GenBank/DDBJ databases">
        <title>Phytophthora aleatoria, a newly-described species from Pinus radiata is distinct from Phytophthora cactorum isolates based on comparative genomics.</title>
        <authorList>
            <person name="Mcdougal R."/>
            <person name="Panda P."/>
            <person name="Williams N."/>
            <person name="Studholme D.J."/>
        </authorList>
    </citation>
    <scope>NUCLEOTIDE SEQUENCE</scope>
    <source>
        <strain evidence="3">NZFS 3830</strain>
    </source>
</reference>
<dbReference type="AlphaFoldDB" id="A0A8T1U107"/>
<protein>
    <recommendedName>
        <fullName evidence="5">Reverse transcriptase domain-containing protein</fullName>
    </recommendedName>
</protein>
<organism evidence="3 4">
    <name type="scientific">Phytophthora cactorum</name>
    <dbReference type="NCBI Taxonomy" id="29920"/>
    <lineage>
        <taxon>Eukaryota</taxon>
        <taxon>Sar</taxon>
        <taxon>Stramenopiles</taxon>
        <taxon>Oomycota</taxon>
        <taxon>Peronosporomycetes</taxon>
        <taxon>Peronosporales</taxon>
        <taxon>Peronosporaceae</taxon>
        <taxon>Phytophthora</taxon>
    </lineage>
</organism>
<comment type="caution">
    <text evidence="3">The sequence shown here is derived from an EMBL/GenBank/DDBJ whole genome shotgun (WGS) entry which is preliminary data.</text>
</comment>
<dbReference type="EMBL" id="JAENGZ010000944">
    <property type="protein sequence ID" value="KAG6952152.1"/>
    <property type="molecule type" value="Genomic_DNA"/>
</dbReference>
<keyword evidence="2" id="KW-1133">Transmembrane helix</keyword>
<keyword evidence="2" id="KW-0472">Membrane</keyword>
<feature type="transmembrane region" description="Helical" evidence="2">
    <location>
        <begin position="1167"/>
        <end position="1187"/>
    </location>
</feature>
<evidence type="ECO:0008006" key="5">
    <source>
        <dbReference type="Google" id="ProtNLM"/>
    </source>
</evidence>
<feature type="compositionally biased region" description="Polar residues" evidence="1">
    <location>
        <begin position="913"/>
        <end position="930"/>
    </location>
</feature>
<dbReference type="PANTHER" id="PTHR37015">
    <property type="entry name" value="REVERSE TRANSCRIPTASE DOMAIN-CONTAINING PROTEIN"/>
    <property type="match status" value="1"/>
</dbReference>
<evidence type="ECO:0000256" key="1">
    <source>
        <dbReference type="SAM" id="MobiDB-lite"/>
    </source>
</evidence>
<dbReference type="VEuPathDB" id="FungiDB:PC110_g15965"/>
<evidence type="ECO:0000313" key="4">
    <source>
        <dbReference type="Proteomes" id="UP000688947"/>
    </source>
</evidence>
<feature type="transmembrane region" description="Helical" evidence="2">
    <location>
        <begin position="1113"/>
        <end position="1130"/>
    </location>
</feature>
<feature type="compositionally biased region" description="Acidic residues" evidence="1">
    <location>
        <begin position="451"/>
        <end position="465"/>
    </location>
</feature>
<gene>
    <name evidence="3" type="ORF">JG687_00013186</name>
</gene>
<feature type="region of interest" description="Disordered" evidence="1">
    <location>
        <begin position="913"/>
        <end position="932"/>
    </location>
</feature>
<dbReference type="VEuPathDB" id="FungiDB:PC110_g15967"/>
<feature type="transmembrane region" description="Helical" evidence="2">
    <location>
        <begin position="1199"/>
        <end position="1223"/>
    </location>
</feature>
<dbReference type="Proteomes" id="UP000688947">
    <property type="component" value="Unassembled WGS sequence"/>
</dbReference>
<evidence type="ECO:0000313" key="3">
    <source>
        <dbReference type="EMBL" id="KAG6952152.1"/>
    </source>
</evidence>